<keyword evidence="2" id="KW-1133">Transmembrane helix</keyword>
<keyword evidence="3" id="KW-0732">Signal</keyword>
<feature type="transmembrane region" description="Helical" evidence="2">
    <location>
        <begin position="689"/>
        <end position="707"/>
    </location>
</feature>
<feature type="transmembrane region" description="Helical" evidence="2">
    <location>
        <begin position="363"/>
        <end position="382"/>
    </location>
</feature>
<name>A0AA88YBP6_PINIB</name>
<feature type="compositionally biased region" description="Polar residues" evidence="1">
    <location>
        <begin position="790"/>
        <end position="801"/>
    </location>
</feature>
<keyword evidence="5" id="KW-1185">Reference proteome</keyword>
<dbReference type="EMBL" id="VSWD01000005">
    <property type="protein sequence ID" value="KAK3102337.1"/>
    <property type="molecule type" value="Genomic_DNA"/>
</dbReference>
<evidence type="ECO:0000313" key="4">
    <source>
        <dbReference type="EMBL" id="KAK3102337.1"/>
    </source>
</evidence>
<evidence type="ECO:0000256" key="3">
    <source>
        <dbReference type="SAM" id="SignalP"/>
    </source>
</evidence>
<proteinExistence type="predicted"/>
<feature type="chain" id="PRO_5041638039" evidence="3">
    <location>
        <begin position="21"/>
        <end position="867"/>
    </location>
</feature>
<evidence type="ECO:0000313" key="5">
    <source>
        <dbReference type="Proteomes" id="UP001186944"/>
    </source>
</evidence>
<dbReference type="Proteomes" id="UP001186944">
    <property type="component" value="Unassembled WGS sequence"/>
</dbReference>
<feature type="transmembrane region" description="Helical" evidence="2">
    <location>
        <begin position="551"/>
        <end position="577"/>
    </location>
</feature>
<keyword evidence="2" id="KW-0812">Transmembrane</keyword>
<keyword evidence="2" id="KW-0472">Membrane</keyword>
<organism evidence="4 5">
    <name type="scientific">Pinctada imbricata</name>
    <name type="common">Atlantic pearl-oyster</name>
    <name type="synonym">Pinctada martensii</name>
    <dbReference type="NCBI Taxonomy" id="66713"/>
    <lineage>
        <taxon>Eukaryota</taxon>
        <taxon>Metazoa</taxon>
        <taxon>Spiralia</taxon>
        <taxon>Lophotrochozoa</taxon>
        <taxon>Mollusca</taxon>
        <taxon>Bivalvia</taxon>
        <taxon>Autobranchia</taxon>
        <taxon>Pteriomorphia</taxon>
        <taxon>Pterioida</taxon>
        <taxon>Pterioidea</taxon>
        <taxon>Pteriidae</taxon>
        <taxon>Pinctada</taxon>
    </lineage>
</organism>
<evidence type="ECO:0000256" key="1">
    <source>
        <dbReference type="SAM" id="MobiDB-lite"/>
    </source>
</evidence>
<feature type="signal peptide" evidence="3">
    <location>
        <begin position="1"/>
        <end position="20"/>
    </location>
</feature>
<feature type="transmembrane region" description="Helical" evidence="2">
    <location>
        <begin position="521"/>
        <end position="545"/>
    </location>
</feature>
<protein>
    <submittedName>
        <fullName evidence="4">Uncharacterized protein</fullName>
    </submittedName>
</protein>
<gene>
    <name evidence="4" type="ORF">FSP39_010606</name>
</gene>
<feature type="transmembrane region" description="Helical" evidence="2">
    <location>
        <begin position="200"/>
        <end position="224"/>
    </location>
</feature>
<feature type="transmembrane region" description="Helical" evidence="2">
    <location>
        <begin position="719"/>
        <end position="736"/>
    </location>
</feature>
<feature type="region of interest" description="Disordered" evidence="1">
    <location>
        <begin position="790"/>
        <end position="822"/>
    </location>
</feature>
<dbReference type="AlphaFoldDB" id="A0AA88YBP6"/>
<feature type="transmembrane region" description="Helical" evidence="2">
    <location>
        <begin position="426"/>
        <end position="452"/>
    </location>
</feature>
<sequence length="867" mass="97991">MTYSLFTWLPVFICAHIIQAQTSLAPSNVTKCIISLSDPGDKDHVKDLFRDGAKLLYFHFLSEGQEIQRNDSLTSTLYEPFTWVRTSGTHGTGILRLDSTIVYITTLSIGVKEVKVNLTKTPNECLRNLDDDTFQTVMRDFMLHDFVSRAENRTSPLQSDWQVCNMKIRKGDDNEAEFFYECCHANEAGKIVCAGLTKGFLMEVLVFIILFLNIAAILFAPLIIPSSCFKDKYSKVNFIHKLSKPLDLIVRKKEIVSDSNIGDNVANRNLITGNGRHMTNFDKLLGTLDEDTAYRLQISKVRFSVKAAEILSKGESPIGILVVCTHPWSYEAEVSDRKELASKYGLTDRFTGNMIRFFTPLHAFFLICYVILVLDAMVLGVVSKAVSRILKYIMRECLRDMQNSSRARALGWSVKLLLQPLTKCGLFGLIILPLYWILAIPLATAMMAFFMLPTVNMFVRLILNLAMFCGLGDITFNRCSQGVTTLCDKLCDLLDFDYLFKKERIRRPEATLSVGDKSIQFAAGLFSLVSLVSFAFLASECIIFIVEYTVYTIIGLILNADFALQYLTVTLMICLYARDCFATVTKKYVAYNSTLHEAAVDRIEKKLMEHNGENNAYLLPTKKDETPRILELVIENDKLKWKPWQVIAFYDENDKFYITEEFFFQAVNLENCNCPGPLSGNLINATAKLLLIIVFLFFVALTVMAFGNEYEISGFNQTIATVITGFIPFALRNFLFKSNKVSSINKDDVHFNIQLDRKISNFNQTWRVLDFDVDSCTKITKTNFCSQNGNTHAQNGTVDSSESNEDGNENTPMISDKTDQSMTCDTKVAESSASLDLIKVNDKDELIIDTVDRIVHMVNLNCLDSNV</sequence>
<accession>A0AA88YBP6</accession>
<evidence type="ECO:0000256" key="2">
    <source>
        <dbReference type="SAM" id="Phobius"/>
    </source>
</evidence>
<comment type="caution">
    <text evidence="4">The sequence shown here is derived from an EMBL/GenBank/DDBJ whole genome shotgun (WGS) entry which is preliminary data.</text>
</comment>
<reference evidence="4" key="1">
    <citation type="submission" date="2019-08" db="EMBL/GenBank/DDBJ databases">
        <title>The improved chromosome-level genome for the pearl oyster Pinctada fucata martensii using PacBio sequencing and Hi-C.</title>
        <authorList>
            <person name="Zheng Z."/>
        </authorList>
    </citation>
    <scope>NUCLEOTIDE SEQUENCE</scope>
    <source>
        <strain evidence="4">ZZ-2019</strain>
        <tissue evidence="4">Adductor muscle</tissue>
    </source>
</reference>